<dbReference type="PROSITE" id="PS00409">
    <property type="entry name" value="PROKAR_NTER_METHYL"/>
    <property type="match status" value="1"/>
</dbReference>
<dbReference type="RefSeq" id="WP_089140513.1">
    <property type="nucleotide sequence ID" value="NZ_AP018685.1"/>
</dbReference>
<comment type="similarity">
    <text evidence="9">Belongs to the GSP H family.</text>
</comment>
<accession>A0ABW7IST1</accession>
<evidence type="ECO:0000256" key="8">
    <source>
        <dbReference type="ARBA" id="ARBA00023136"/>
    </source>
</evidence>
<dbReference type="EMBL" id="JBIHSN010000002">
    <property type="protein sequence ID" value="MFH0264644.1"/>
    <property type="molecule type" value="Genomic_DNA"/>
</dbReference>
<sequence>MARGFTLIEMLISLVVLAVLLAAAVPSFSGMNERAKMQRLAEELQGFFVQTKSEAVLRNQPVYLNFVKIGSAYSGEWGIATKSTSTPATSLSSAQSGALVYLDGSPFKNITVNFPMANATTLLSILEFEPVNGKPVQSSNLSFFVDANKPLKLVFSSITGRIRICGDGGAFYGYPSCV</sequence>
<evidence type="ECO:0000256" key="7">
    <source>
        <dbReference type="ARBA" id="ARBA00022989"/>
    </source>
</evidence>
<dbReference type="InterPro" id="IPR045584">
    <property type="entry name" value="Pilin-like"/>
</dbReference>
<protein>
    <recommendedName>
        <fullName evidence="2">Type II secretion system protein H</fullName>
    </recommendedName>
    <alternativeName>
        <fullName evidence="10">General secretion pathway protein H</fullName>
    </alternativeName>
</protein>
<dbReference type="Gene3D" id="3.30.700.10">
    <property type="entry name" value="Glycoprotein, Type 4 Pilin"/>
    <property type="match status" value="1"/>
</dbReference>
<organism evidence="12 13">
    <name type="scientific">Vibrio rumoiensis</name>
    <dbReference type="NCBI Taxonomy" id="76258"/>
    <lineage>
        <taxon>Bacteria</taxon>
        <taxon>Pseudomonadati</taxon>
        <taxon>Pseudomonadota</taxon>
        <taxon>Gammaproteobacteria</taxon>
        <taxon>Vibrionales</taxon>
        <taxon>Vibrionaceae</taxon>
        <taxon>Vibrio</taxon>
    </lineage>
</organism>
<evidence type="ECO:0000256" key="4">
    <source>
        <dbReference type="ARBA" id="ARBA00022481"/>
    </source>
</evidence>
<evidence type="ECO:0000256" key="9">
    <source>
        <dbReference type="ARBA" id="ARBA00025772"/>
    </source>
</evidence>
<name>A0ABW7IST1_9VIBR</name>
<keyword evidence="8" id="KW-0472">Membrane</keyword>
<evidence type="ECO:0000256" key="6">
    <source>
        <dbReference type="ARBA" id="ARBA00022692"/>
    </source>
</evidence>
<keyword evidence="6" id="KW-0812">Transmembrane</keyword>
<keyword evidence="4" id="KW-0488">Methylation</keyword>
<dbReference type="Proteomes" id="UP001607151">
    <property type="component" value="Unassembled WGS sequence"/>
</dbReference>
<keyword evidence="7" id="KW-1133">Transmembrane helix</keyword>
<evidence type="ECO:0000313" key="12">
    <source>
        <dbReference type="EMBL" id="MFH0264644.1"/>
    </source>
</evidence>
<keyword evidence="3" id="KW-1003">Cell membrane</keyword>
<dbReference type="InterPro" id="IPR012902">
    <property type="entry name" value="N_methyl_site"/>
</dbReference>
<evidence type="ECO:0000256" key="5">
    <source>
        <dbReference type="ARBA" id="ARBA00022519"/>
    </source>
</evidence>
<evidence type="ECO:0000259" key="11">
    <source>
        <dbReference type="Pfam" id="PF12019"/>
    </source>
</evidence>
<feature type="domain" description="General secretion pathway GspH" evidence="11">
    <location>
        <begin position="41"/>
        <end position="142"/>
    </location>
</feature>
<dbReference type="InterPro" id="IPR016824">
    <property type="entry name" value="Tfp-pilus_assembly_FimT"/>
</dbReference>
<evidence type="ECO:0000256" key="10">
    <source>
        <dbReference type="ARBA" id="ARBA00030775"/>
    </source>
</evidence>
<keyword evidence="13" id="KW-1185">Reference proteome</keyword>
<dbReference type="InterPro" id="IPR022346">
    <property type="entry name" value="T2SS_GspH"/>
</dbReference>
<dbReference type="SUPFAM" id="SSF54523">
    <property type="entry name" value="Pili subunits"/>
    <property type="match status" value="1"/>
</dbReference>
<dbReference type="NCBIfam" id="TIGR02532">
    <property type="entry name" value="IV_pilin_GFxxxE"/>
    <property type="match status" value="1"/>
</dbReference>
<evidence type="ECO:0000313" key="13">
    <source>
        <dbReference type="Proteomes" id="UP001607151"/>
    </source>
</evidence>
<comment type="subcellular location">
    <subcellularLocation>
        <location evidence="1">Cell inner membrane</location>
        <topology evidence="1">Single-pass membrane protein</topology>
    </subcellularLocation>
</comment>
<evidence type="ECO:0000256" key="2">
    <source>
        <dbReference type="ARBA" id="ARBA00021549"/>
    </source>
</evidence>
<gene>
    <name evidence="12" type="ORF">ACGRQ9_03915</name>
</gene>
<proteinExistence type="inferred from homology"/>
<dbReference type="PIRSF" id="PIRSF024622">
    <property type="entry name" value="Tfp_FimT"/>
    <property type="match status" value="1"/>
</dbReference>
<dbReference type="Pfam" id="PF07963">
    <property type="entry name" value="N_methyl"/>
    <property type="match status" value="1"/>
</dbReference>
<reference evidence="12 13" key="1">
    <citation type="submission" date="2024-10" db="EMBL/GenBank/DDBJ databases">
        <authorList>
            <person name="Yibar A."/>
            <person name="Saticioglu I.B."/>
            <person name="Duman M."/>
            <person name="Ajmi N."/>
            <person name="Gurler F."/>
            <person name="Ay H."/>
            <person name="Onuk E."/>
            <person name="Guler S."/>
            <person name="Romalde J.L."/>
        </authorList>
    </citation>
    <scope>NUCLEOTIDE SEQUENCE [LARGE SCALE GENOMIC DNA]</scope>
    <source>
        <strain evidence="12 13">14-MA-B</strain>
    </source>
</reference>
<evidence type="ECO:0000256" key="1">
    <source>
        <dbReference type="ARBA" id="ARBA00004377"/>
    </source>
</evidence>
<keyword evidence="5" id="KW-0997">Cell inner membrane</keyword>
<dbReference type="Pfam" id="PF12019">
    <property type="entry name" value="GspH"/>
    <property type="match status" value="1"/>
</dbReference>
<evidence type="ECO:0000256" key="3">
    <source>
        <dbReference type="ARBA" id="ARBA00022475"/>
    </source>
</evidence>
<comment type="caution">
    <text evidence="12">The sequence shown here is derived from an EMBL/GenBank/DDBJ whole genome shotgun (WGS) entry which is preliminary data.</text>
</comment>